<gene>
    <name evidence="1" type="ORF">AGR4A_pAt30013</name>
</gene>
<dbReference type="Proteomes" id="UP000192074">
    <property type="component" value="Unassembled WGS sequence"/>
</dbReference>
<dbReference type="EMBL" id="FCNL01000042">
    <property type="protein sequence ID" value="CVI25198.1"/>
    <property type="molecule type" value="Genomic_DNA"/>
</dbReference>
<evidence type="ECO:0000313" key="1">
    <source>
        <dbReference type="EMBL" id="CVI25198.1"/>
    </source>
</evidence>
<organism evidence="1 2">
    <name type="scientific">Agrobacterium tumefaciens str. B6</name>
    <dbReference type="NCBI Taxonomy" id="1183423"/>
    <lineage>
        <taxon>Bacteria</taxon>
        <taxon>Pseudomonadati</taxon>
        <taxon>Pseudomonadota</taxon>
        <taxon>Alphaproteobacteria</taxon>
        <taxon>Hyphomicrobiales</taxon>
        <taxon>Rhizobiaceae</taxon>
        <taxon>Rhizobium/Agrobacterium group</taxon>
        <taxon>Agrobacterium</taxon>
        <taxon>Agrobacterium tumefaciens complex</taxon>
    </lineage>
</organism>
<proteinExistence type="predicted"/>
<sequence length="88" mass="9372">MVLENGPGLAVFSPANPAVVIDFGVIRLKGTNQWLRGGGGRLKAKVRANDLSFGGSTLWSPQVGGTMSKDYERRSNKKIGIVLIMTIG</sequence>
<evidence type="ECO:0000313" key="2">
    <source>
        <dbReference type="Proteomes" id="UP000192074"/>
    </source>
</evidence>
<comment type="caution">
    <text evidence="1">The sequence shown here is derived from an EMBL/GenBank/DDBJ whole genome shotgun (WGS) entry which is preliminary data.</text>
</comment>
<protein>
    <submittedName>
        <fullName evidence="1">Uncharacterized protein</fullName>
    </submittedName>
</protein>
<reference evidence="1 2" key="1">
    <citation type="submission" date="2016-01" db="EMBL/GenBank/DDBJ databases">
        <authorList>
            <person name="Regsiter A."/>
            <person name="william w."/>
        </authorList>
    </citation>
    <scope>NUCLEOTIDE SEQUENCE [LARGE SCALE GENOMIC DNA]</scope>
    <source>
        <strain evidence="1 2">B6</strain>
    </source>
</reference>
<dbReference type="AlphaFoldDB" id="A0A822VBJ4"/>
<accession>A0A822VBJ4</accession>
<name>A0A822VBJ4_AGRTU</name>